<keyword evidence="3" id="KW-1185">Reference proteome</keyword>
<protein>
    <submittedName>
        <fullName evidence="2">Uncharacterized protein</fullName>
    </submittedName>
</protein>
<gene>
    <name evidence="2" type="ORF">CERSUDRAFT_111493</name>
</gene>
<feature type="compositionally biased region" description="Basic and acidic residues" evidence="1">
    <location>
        <begin position="131"/>
        <end position="140"/>
    </location>
</feature>
<feature type="region of interest" description="Disordered" evidence="1">
    <location>
        <begin position="73"/>
        <end position="104"/>
    </location>
</feature>
<reference evidence="2 3" key="1">
    <citation type="journal article" date="2012" name="Proc. Natl. Acad. Sci. U.S.A.">
        <title>Comparative genomics of Ceriporiopsis subvermispora and Phanerochaete chrysosporium provide insight into selective ligninolysis.</title>
        <authorList>
            <person name="Fernandez-Fueyo E."/>
            <person name="Ruiz-Duenas F.J."/>
            <person name="Ferreira P."/>
            <person name="Floudas D."/>
            <person name="Hibbett D.S."/>
            <person name="Canessa P."/>
            <person name="Larrondo L.F."/>
            <person name="James T.Y."/>
            <person name="Seelenfreund D."/>
            <person name="Lobos S."/>
            <person name="Polanco R."/>
            <person name="Tello M."/>
            <person name="Honda Y."/>
            <person name="Watanabe T."/>
            <person name="Watanabe T."/>
            <person name="Ryu J.S."/>
            <person name="Kubicek C.P."/>
            <person name="Schmoll M."/>
            <person name="Gaskell J."/>
            <person name="Hammel K.E."/>
            <person name="St John F.J."/>
            <person name="Vanden Wymelenberg A."/>
            <person name="Sabat G."/>
            <person name="Splinter BonDurant S."/>
            <person name="Syed K."/>
            <person name="Yadav J.S."/>
            <person name="Doddapaneni H."/>
            <person name="Subramanian V."/>
            <person name="Lavin J.L."/>
            <person name="Oguiza J.A."/>
            <person name="Perez G."/>
            <person name="Pisabarro A.G."/>
            <person name="Ramirez L."/>
            <person name="Santoyo F."/>
            <person name="Master E."/>
            <person name="Coutinho P.M."/>
            <person name="Henrissat B."/>
            <person name="Lombard V."/>
            <person name="Magnuson J.K."/>
            <person name="Kuees U."/>
            <person name="Hori C."/>
            <person name="Igarashi K."/>
            <person name="Samejima M."/>
            <person name="Held B.W."/>
            <person name="Barry K.W."/>
            <person name="LaButti K.M."/>
            <person name="Lapidus A."/>
            <person name="Lindquist E.A."/>
            <person name="Lucas S.M."/>
            <person name="Riley R."/>
            <person name="Salamov A.A."/>
            <person name="Hoffmeister D."/>
            <person name="Schwenk D."/>
            <person name="Hadar Y."/>
            <person name="Yarden O."/>
            <person name="de Vries R.P."/>
            <person name="Wiebenga A."/>
            <person name="Stenlid J."/>
            <person name="Eastwood D."/>
            <person name="Grigoriev I.V."/>
            <person name="Berka R.M."/>
            <person name="Blanchette R.A."/>
            <person name="Kersten P."/>
            <person name="Martinez A.T."/>
            <person name="Vicuna R."/>
            <person name="Cullen D."/>
        </authorList>
    </citation>
    <scope>NUCLEOTIDE SEQUENCE [LARGE SCALE GENOMIC DNA]</scope>
    <source>
        <strain evidence="2 3">B</strain>
    </source>
</reference>
<evidence type="ECO:0000313" key="3">
    <source>
        <dbReference type="Proteomes" id="UP000016930"/>
    </source>
</evidence>
<dbReference type="OrthoDB" id="2803029at2759"/>
<dbReference type="Proteomes" id="UP000016930">
    <property type="component" value="Unassembled WGS sequence"/>
</dbReference>
<feature type="compositionally biased region" description="Polar residues" evidence="1">
    <location>
        <begin position="77"/>
        <end position="101"/>
    </location>
</feature>
<evidence type="ECO:0000256" key="1">
    <source>
        <dbReference type="SAM" id="MobiDB-lite"/>
    </source>
</evidence>
<dbReference type="AlphaFoldDB" id="M2RR36"/>
<dbReference type="EMBL" id="KB445792">
    <property type="protein sequence ID" value="EMD40907.1"/>
    <property type="molecule type" value="Genomic_DNA"/>
</dbReference>
<proteinExistence type="predicted"/>
<organism evidence="2 3">
    <name type="scientific">Ceriporiopsis subvermispora (strain B)</name>
    <name type="common">White-rot fungus</name>
    <name type="synonym">Gelatoporia subvermispora</name>
    <dbReference type="NCBI Taxonomy" id="914234"/>
    <lineage>
        <taxon>Eukaryota</taxon>
        <taxon>Fungi</taxon>
        <taxon>Dikarya</taxon>
        <taxon>Basidiomycota</taxon>
        <taxon>Agaricomycotina</taxon>
        <taxon>Agaricomycetes</taxon>
        <taxon>Polyporales</taxon>
        <taxon>Gelatoporiaceae</taxon>
        <taxon>Gelatoporia</taxon>
    </lineage>
</organism>
<name>M2RR36_CERS8</name>
<feature type="region of interest" description="Disordered" evidence="1">
    <location>
        <begin position="131"/>
        <end position="153"/>
    </location>
</feature>
<dbReference type="HOGENOM" id="CLU_663922_0_0_1"/>
<sequence length="414" mass="46450">MKPPDRGDMQANVAGDVDLRSLHDQLLALASLIMRAQPSAKSDDVHMTGALASLEQRVAALEAEVTELRKEMAGEARTNTSRQNGGAWDTISQQTSPQYQSDDTTLTEDEEEVAFRELKSFSEMAAKAVHQHDPPAHAEGTEPATVNGSEDERTPRFATRTMSLDSDSTLCDSITATLETKQTRDELKKSTGKYTEAASMNHDIQPATNNMDWSIEFHRVPATAPVSSGRWLLDHLVEFLGLDEDTISSIERLEALRGPGMRLHVELNILFIRDPIILESSDMAYLIDWAPKRGNVKAIQYLTNGTFQPVARHVFMFRSHMDGWYYVGLYIISPVNVDDWNWRKLGGKDMFALADELRKRWGNDMRRADIMSMLEKGEVEQCCFELNSDGLEAKTRAFMIDNNFGDPDTVDDAD</sequence>
<evidence type="ECO:0000313" key="2">
    <source>
        <dbReference type="EMBL" id="EMD40907.1"/>
    </source>
</evidence>
<accession>M2RR36</accession>